<sequence>MRRYFFVSLLLAPPVFAQQLPPPPPEAKSACEGQPQGQRCEFIAPHGKVSGQCRDVREGLLCVPDSMPPMLNRSNQRNDQRNKPPKRAKIDIDATTNDAVKTTSRIPDTNQGSCFDNHQKIPCPPKDDAFYGQDAHYAGATPSYTQDKSGTVTDNVTGLMWQQAHNPQRINWYQANQACESLTLAGFKDWRLPSIKELFSIIDFRGVVGQRAYLPDEFDIRPPASLSKNDPFAANHRPEMMGQTWSATKYAGQHWDDPNVEAAFFVNFLDGRIKQAPTRGREGLFYRCVRGPAWGENQFVDNNNGTVSDKMSDLMWQQQDDGKPRNWQEALNYCKGLTLAGHTDWRLPNVKELQSIVNYQRPAPAIDTASFGVSDPAAWYWSSTTHGDDISQADYVCFGKCTSVQGIDVHGAGAQRSDPKLRGARVAQQQGGQQDEIRIENLVRCVR</sequence>
<evidence type="ECO:0000256" key="1">
    <source>
        <dbReference type="SAM" id="MobiDB-lite"/>
    </source>
</evidence>
<feature type="signal peptide" evidence="2">
    <location>
        <begin position="1"/>
        <end position="17"/>
    </location>
</feature>
<protein>
    <submittedName>
        <fullName evidence="4">DUF1566 domain-containing protein</fullName>
    </submittedName>
</protein>
<feature type="domain" description="Lcl C-terminal" evidence="3">
    <location>
        <begin position="150"/>
        <end position="290"/>
    </location>
</feature>
<organism evidence="4 5">
    <name type="scientific">Pseudobowmanella zhangzhouensis</name>
    <dbReference type="NCBI Taxonomy" id="1537679"/>
    <lineage>
        <taxon>Bacteria</taxon>
        <taxon>Pseudomonadati</taxon>
        <taxon>Pseudomonadota</taxon>
        <taxon>Gammaproteobacteria</taxon>
        <taxon>Alteromonadales</taxon>
        <taxon>Alteromonadaceae</taxon>
    </lineage>
</organism>
<reference evidence="5" key="1">
    <citation type="journal article" date="2019" name="Int. J. Syst. Evol. Microbiol.">
        <title>The Global Catalogue of Microorganisms (GCM) 10K type strain sequencing project: providing services to taxonomists for standard genome sequencing and annotation.</title>
        <authorList>
            <consortium name="The Broad Institute Genomics Platform"/>
            <consortium name="The Broad Institute Genome Sequencing Center for Infectious Disease"/>
            <person name="Wu L."/>
            <person name="Ma J."/>
        </authorList>
    </citation>
    <scope>NUCLEOTIDE SEQUENCE [LARGE SCALE GENOMIC DNA]</scope>
    <source>
        <strain evidence="5">CGMCC 1.16031</strain>
    </source>
</reference>
<evidence type="ECO:0000259" key="3">
    <source>
        <dbReference type="Pfam" id="PF07603"/>
    </source>
</evidence>
<accession>A0ABW1XIR2</accession>
<dbReference type="PANTHER" id="PTHR35812">
    <property type="entry name" value="LIPOPROTEIN"/>
    <property type="match status" value="1"/>
</dbReference>
<proteinExistence type="predicted"/>
<comment type="caution">
    <text evidence="4">The sequence shown here is derived from an EMBL/GenBank/DDBJ whole genome shotgun (WGS) entry which is preliminary data.</text>
</comment>
<keyword evidence="2" id="KW-0732">Signal</keyword>
<dbReference type="Proteomes" id="UP001596364">
    <property type="component" value="Unassembled WGS sequence"/>
</dbReference>
<feature type="compositionally biased region" description="Basic and acidic residues" evidence="1">
    <location>
        <begin position="76"/>
        <end position="90"/>
    </location>
</feature>
<dbReference type="InterPro" id="IPR011460">
    <property type="entry name" value="Lcl_C"/>
</dbReference>
<dbReference type="EMBL" id="JBHSUS010000001">
    <property type="protein sequence ID" value="MFC6439679.1"/>
    <property type="molecule type" value="Genomic_DNA"/>
</dbReference>
<evidence type="ECO:0000313" key="4">
    <source>
        <dbReference type="EMBL" id="MFC6439679.1"/>
    </source>
</evidence>
<keyword evidence="5" id="KW-1185">Reference proteome</keyword>
<dbReference type="RefSeq" id="WP_131256570.1">
    <property type="nucleotide sequence ID" value="NZ_JBHSUS010000001.1"/>
</dbReference>
<gene>
    <name evidence="4" type="ORF">ACFP85_05905</name>
</gene>
<evidence type="ECO:0000313" key="5">
    <source>
        <dbReference type="Proteomes" id="UP001596364"/>
    </source>
</evidence>
<feature type="domain" description="Lcl C-terminal" evidence="3">
    <location>
        <begin position="305"/>
        <end position="400"/>
    </location>
</feature>
<name>A0ABW1XIR2_9ALTE</name>
<dbReference type="Pfam" id="PF07603">
    <property type="entry name" value="Lcl_C"/>
    <property type="match status" value="2"/>
</dbReference>
<dbReference type="PANTHER" id="PTHR35812:SF1">
    <property type="entry name" value="LIPOPROTEIN"/>
    <property type="match status" value="1"/>
</dbReference>
<feature type="chain" id="PRO_5045418111" evidence="2">
    <location>
        <begin position="18"/>
        <end position="447"/>
    </location>
</feature>
<evidence type="ECO:0000256" key="2">
    <source>
        <dbReference type="SAM" id="SignalP"/>
    </source>
</evidence>
<feature type="region of interest" description="Disordered" evidence="1">
    <location>
        <begin position="64"/>
        <end position="90"/>
    </location>
</feature>